<dbReference type="GO" id="GO:0004190">
    <property type="term" value="F:aspartic-type endopeptidase activity"/>
    <property type="evidence" value="ECO:0007669"/>
    <property type="project" value="UniProtKB-KW"/>
</dbReference>
<organism evidence="7 8">
    <name type="scientific">Lolium multiflorum</name>
    <name type="common">Italian ryegrass</name>
    <name type="synonym">Lolium perenne subsp. multiflorum</name>
    <dbReference type="NCBI Taxonomy" id="4521"/>
    <lineage>
        <taxon>Eukaryota</taxon>
        <taxon>Viridiplantae</taxon>
        <taxon>Streptophyta</taxon>
        <taxon>Embryophyta</taxon>
        <taxon>Tracheophyta</taxon>
        <taxon>Spermatophyta</taxon>
        <taxon>Magnoliopsida</taxon>
        <taxon>Liliopsida</taxon>
        <taxon>Poales</taxon>
        <taxon>Poaceae</taxon>
        <taxon>BOP clade</taxon>
        <taxon>Pooideae</taxon>
        <taxon>Poodae</taxon>
        <taxon>Poeae</taxon>
        <taxon>Poeae Chloroplast Group 2 (Poeae type)</taxon>
        <taxon>Loliodinae</taxon>
        <taxon>Loliinae</taxon>
        <taxon>Lolium</taxon>
    </lineage>
</organism>
<evidence type="ECO:0000313" key="7">
    <source>
        <dbReference type="EMBL" id="KAK1646801.1"/>
    </source>
</evidence>
<feature type="region of interest" description="Disordered" evidence="5">
    <location>
        <begin position="1"/>
        <end position="61"/>
    </location>
</feature>
<feature type="region of interest" description="Disordered" evidence="5">
    <location>
        <begin position="1274"/>
        <end position="1293"/>
    </location>
</feature>
<keyword evidence="2" id="KW-0479">Metal-binding</keyword>
<feature type="domain" description="Integrase catalytic" evidence="6">
    <location>
        <begin position="327"/>
        <end position="503"/>
    </location>
</feature>
<gene>
    <name evidence="7" type="ORF">QYE76_064606</name>
</gene>
<dbReference type="Pfam" id="PF13976">
    <property type="entry name" value="gag_pre-integrs"/>
    <property type="match status" value="1"/>
</dbReference>
<dbReference type="InterPro" id="IPR043502">
    <property type="entry name" value="DNA/RNA_pol_sf"/>
</dbReference>
<evidence type="ECO:0000256" key="4">
    <source>
        <dbReference type="ARBA" id="ARBA00022801"/>
    </source>
</evidence>
<dbReference type="Pfam" id="PF22936">
    <property type="entry name" value="Pol_BBD"/>
    <property type="match status" value="1"/>
</dbReference>
<dbReference type="SUPFAM" id="SSF56672">
    <property type="entry name" value="DNA/RNA polymerases"/>
    <property type="match status" value="1"/>
</dbReference>
<evidence type="ECO:0000256" key="2">
    <source>
        <dbReference type="ARBA" id="ARBA00022723"/>
    </source>
</evidence>
<keyword evidence="3" id="KW-0064">Aspartyl protease</keyword>
<keyword evidence="8" id="KW-1185">Reference proteome</keyword>
<dbReference type="CDD" id="cd09272">
    <property type="entry name" value="RNase_HI_RT_Ty1"/>
    <property type="match status" value="1"/>
</dbReference>
<dbReference type="InterPro" id="IPR039537">
    <property type="entry name" value="Retrotran_Ty1/copia-like"/>
</dbReference>
<protein>
    <recommendedName>
        <fullName evidence="6">Integrase catalytic domain-containing protein</fullName>
    </recommendedName>
</protein>
<comment type="caution">
    <text evidence="7">The sequence shown here is derived from an EMBL/GenBank/DDBJ whole genome shotgun (WGS) entry which is preliminary data.</text>
</comment>
<proteinExistence type="predicted"/>
<dbReference type="Pfam" id="PF07727">
    <property type="entry name" value="RVT_2"/>
    <property type="match status" value="1"/>
</dbReference>
<dbReference type="GO" id="GO:0003676">
    <property type="term" value="F:nucleic acid binding"/>
    <property type="evidence" value="ECO:0007669"/>
    <property type="project" value="InterPro"/>
</dbReference>
<dbReference type="InterPro" id="IPR013103">
    <property type="entry name" value="RVT_2"/>
</dbReference>
<dbReference type="PANTHER" id="PTHR42648">
    <property type="entry name" value="TRANSPOSASE, PUTATIVE-RELATED"/>
    <property type="match status" value="1"/>
</dbReference>
<dbReference type="InterPro" id="IPR054722">
    <property type="entry name" value="PolX-like_BBD"/>
</dbReference>
<dbReference type="Gene3D" id="3.30.420.10">
    <property type="entry name" value="Ribonuclease H-like superfamily/Ribonuclease H"/>
    <property type="match status" value="1"/>
</dbReference>
<keyword evidence="1" id="KW-0645">Protease</keyword>
<dbReference type="InterPro" id="IPR036397">
    <property type="entry name" value="RNaseH_sf"/>
</dbReference>
<feature type="compositionally biased region" description="Basic residues" evidence="5">
    <location>
        <begin position="26"/>
        <end position="35"/>
    </location>
</feature>
<dbReference type="Proteomes" id="UP001231189">
    <property type="component" value="Unassembled WGS sequence"/>
</dbReference>
<dbReference type="Pfam" id="PF25597">
    <property type="entry name" value="SH3_retrovirus"/>
    <property type="match status" value="1"/>
</dbReference>
<feature type="region of interest" description="Disordered" evidence="5">
    <location>
        <begin position="611"/>
        <end position="664"/>
    </location>
</feature>
<evidence type="ECO:0000313" key="8">
    <source>
        <dbReference type="Proteomes" id="UP001231189"/>
    </source>
</evidence>
<dbReference type="EMBL" id="JAUUTY010000004">
    <property type="protein sequence ID" value="KAK1646801.1"/>
    <property type="molecule type" value="Genomic_DNA"/>
</dbReference>
<feature type="region of interest" description="Disordered" evidence="5">
    <location>
        <begin position="688"/>
        <end position="712"/>
    </location>
</feature>
<feature type="compositionally biased region" description="Basic and acidic residues" evidence="5">
    <location>
        <begin position="1"/>
        <end position="12"/>
    </location>
</feature>
<evidence type="ECO:0000259" key="6">
    <source>
        <dbReference type="PROSITE" id="PS50994"/>
    </source>
</evidence>
<reference evidence="7" key="1">
    <citation type="submission" date="2023-07" db="EMBL/GenBank/DDBJ databases">
        <title>A chromosome-level genome assembly of Lolium multiflorum.</title>
        <authorList>
            <person name="Chen Y."/>
            <person name="Copetti D."/>
            <person name="Kolliker R."/>
            <person name="Studer B."/>
        </authorList>
    </citation>
    <scope>NUCLEOTIDE SEQUENCE</scope>
    <source>
        <strain evidence="7">02402/16</strain>
        <tissue evidence="7">Leaf</tissue>
    </source>
</reference>
<dbReference type="GO" id="GO:0046872">
    <property type="term" value="F:metal ion binding"/>
    <property type="evidence" value="ECO:0007669"/>
    <property type="project" value="UniProtKB-KW"/>
</dbReference>
<dbReference type="PROSITE" id="PS50994">
    <property type="entry name" value="INTEGRASE"/>
    <property type="match status" value="1"/>
</dbReference>
<evidence type="ECO:0000256" key="1">
    <source>
        <dbReference type="ARBA" id="ARBA00022670"/>
    </source>
</evidence>
<evidence type="ECO:0000256" key="5">
    <source>
        <dbReference type="SAM" id="MobiDB-lite"/>
    </source>
</evidence>
<dbReference type="InterPro" id="IPR001584">
    <property type="entry name" value="Integrase_cat-core"/>
</dbReference>
<feature type="compositionally biased region" description="Acidic residues" evidence="5">
    <location>
        <begin position="1284"/>
        <end position="1293"/>
    </location>
</feature>
<accession>A0AAD8W7S9</accession>
<dbReference type="GO" id="GO:0006508">
    <property type="term" value="P:proteolysis"/>
    <property type="evidence" value="ECO:0007669"/>
    <property type="project" value="UniProtKB-KW"/>
</dbReference>
<dbReference type="InterPro" id="IPR057670">
    <property type="entry name" value="SH3_retrovirus"/>
</dbReference>
<feature type="non-terminal residue" evidence="7">
    <location>
        <position position="1"/>
    </location>
</feature>
<feature type="compositionally biased region" description="Polar residues" evidence="5">
    <location>
        <begin position="612"/>
        <end position="637"/>
    </location>
</feature>
<dbReference type="Pfam" id="PF00665">
    <property type="entry name" value="rve"/>
    <property type="match status" value="1"/>
</dbReference>
<evidence type="ECO:0000256" key="3">
    <source>
        <dbReference type="ARBA" id="ARBA00022750"/>
    </source>
</evidence>
<dbReference type="InterPro" id="IPR012337">
    <property type="entry name" value="RNaseH-like_sf"/>
</dbReference>
<feature type="non-terminal residue" evidence="7">
    <location>
        <position position="1576"/>
    </location>
</feature>
<dbReference type="InterPro" id="IPR025724">
    <property type="entry name" value="GAG-pre-integrase_dom"/>
</dbReference>
<dbReference type="PANTHER" id="PTHR42648:SF21">
    <property type="entry name" value="CYSTEINE-RICH RLK (RECEPTOR-LIKE PROTEIN KINASE) 8"/>
    <property type="match status" value="1"/>
</dbReference>
<dbReference type="SUPFAM" id="SSF53098">
    <property type="entry name" value="Ribonuclease H-like"/>
    <property type="match status" value="1"/>
</dbReference>
<sequence>LIPKDKSKESKGKYSKAPNKKFYNNKTKKGKRHPKVMLVTREEYSSDEVASSSDDEEGSSKEMAAIVTTNIPSSSLFESPNENPHIKNAHCFMATSSLDTSIVLSTQEEYSSGDDEGDDEEDATSNGLVALASSPLTLHHQDYAAGGSKWVLDSGCTSHMTGGKNLVKELRPNINNITVSFGDNSTSEVLGFGKVVVAHITLVDVMLVKTLGYNLLSVSALGKMGFAVFIDKDIVVLLWSKTLKVAFVGYREHNLYVVDFSGTTTSSAMCLFGKADVGWLWHRRLAHVNMRTLQSLHKGNHIVGLMENVSFAKDRVCRACVEGKMHDSPHPSKTIISSKRILELLHVDLFGPVTHASLGAKKHCLVIVDDYSRYTWVYFLKTKDETQQIFIDFATEVQRQHNLLIMAIRSDNGSEFKNYTLNDFLSDEGIRHQYSAAYTPQQNGVAERKNRTLMDMARSMMAEYKSRYNFWAEAISTACHSSNRLYLRKGLNKTPYEILTGNKPNISYFKVFGCKCFYKIKGVRLSKFAPKALEGIFVGYGAESHTYRVFDVSSGIIIESCSVKFEENDGSQVGQVDVCAGDEIPQDAIVRMGVGFFRPIEGHGVASREELCSTTVEPSSSQHQQTPSLEANDAPTQEQEENPPSHEQDQGQDQPSIQDQPFDICTSPNIVQDQAHEVEHSQVIEEAQIEGQDGDPNDQVDQVTPPRPRKTKEEIEARRLARRDRILEIRGHTHDKVLGDVRAKVSTRRQLANFSNHHAYISVVEPKKVFEALEDSDWVDAMHEELNNFKRNKVWTLVEKPKECRNVIGTKWIFKNKQDEFGNIVRNKARLVAQGFSQVEGIDFGETYAPVARLESIRILLAYASHHNFKLQQMDVKSAFLNGPLHEEVYVKQPPGFEDLNFPNHVYKLDKALYGLKQAPRAWYEHLKELLVDRGFDVGLIDPTLFTKRVNGELFVCQLYVDDIIFGSTNKAFNDEFSKLMTDRFEMSMMGEMKFFLGFEIKQLREGTFINQAKYLQDMLKRFKMTELKGVATPMVTKCHLALDPNGKEVDQKVYRSMIGSLLYLCASRPDIVLSVGVCARYQASPKESHMMALKRIFRYLVDTPRYGIWYPKGSSFILNGYTDADWAGDKDDRKSTSGACQFLGRSLVCWSSKKQNCISLSTAEAEYVAAASGCTQLLWMRQTLKEYGVICDKVPLLCDNESAIKIAYNPVQHSRTKHIEIRNHFIRDHVARGDIELIYVPTKDQLADIFTKPLDEARFSYLRNELNIIDSRSASRKRRGDPPLEDDFVEQDEVLPRATTARGASLANKKKGKPDIKSYGGVRLHAYMAIRTANPYLGPRSSRTRNRHFYTEVQERIFNEVYPPDKVKVVDQRYINIDHLKKDAYFHEALDICEEFGLLPIMNFQCNYDPYLVTQFFATVYFHEDDARSITWMTRDVVLTTTWSTFGQILGYPLPEDCEHDTDSGWRFHEQSNASTKDVLEPLYMPGRCKLGFTSGLQPVYDIMLRIYRETVAVKVGNVDEIHSFVIDLMLQTHLRKGKGVKMDVMDCLWNQIFLRMVEKRSPAFGPFIMKLISE</sequence>
<keyword evidence="4" id="KW-0378">Hydrolase</keyword>
<dbReference type="GO" id="GO:0015074">
    <property type="term" value="P:DNA integration"/>
    <property type="evidence" value="ECO:0007669"/>
    <property type="project" value="InterPro"/>
</dbReference>
<name>A0AAD8W7S9_LOLMU</name>